<feature type="transmembrane region" description="Helical" evidence="1">
    <location>
        <begin position="162"/>
        <end position="183"/>
    </location>
</feature>
<evidence type="ECO:0000256" key="1">
    <source>
        <dbReference type="SAM" id="Phobius"/>
    </source>
</evidence>
<evidence type="ECO:0000313" key="2">
    <source>
        <dbReference type="EMBL" id="MPM27208.1"/>
    </source>
</evidence>
<gene>
    <name evidence="2" type="ORF">SDC9_73718</name>
</gene>
<dbReference type="EMBL" id="VSSQ01004933">
    <property type="protein sequence ID" value="MPM27208.1"/>
    <property type="molecule type" value="Genomic_DNA"/>
</dbReference>
<accession>A0A644YGT4</accession>
<comment type="caution">
    <text evidence="2">The sequence shown here is derived from an EMBL/GenBank/DDBJ whole genome shotgun (WGS) entry which is preliminary data.</text>
</comment>
<proteinExistence type="predicted"/>
<keyword evidence="1" id="KW-0812">Transmembrane</keyword>
<organism evidence="2">
    <name type="scientific">bioreactor metagenome</name>
    <dbReference type="NCBI Taxonomy" id="1076179"/>
    <lineage>
        <taxon>unclassified sequences</taxon>
        <taxon>metagenomes</taxon>
        <taxon>ecological metagenomes</taxon>
    </lineage>
</organism>
<sequence length="223" mass="25139">MKKIFVITLSIMFLIVGTTLWAQEEEGHGRTADVILNEIKQVQGVTSITLIDPDLIRPALLEELGDAVMGLMIADEERHEWMDEMMGGEGSEQLASTHRWIAYNYLQNDGKLDTWGPGMGGYGFMGPGMMGSWNRNWNGSLNSPYNMWDYGPGSMMGWSGNWWSWIAIIVILVVIAVVVVALVRSRRSGPDSSSDVLEILRSRYAEGKITREEYQRMSKELKE</sequence>
<keyword evidence="1" id="KW-0472">Membrane</keyword>
<name>A0A644YGT4_9ZZZZ</name>
<reference evidence="2" key="1">
    <citation type="submission" date="2019-08" db="EMBL/GenBank/DDBJ databases">
        <authorList>
            <person name="Kucharzyk K."/>
            <person name="Murdoch R.W."/>
            <person name="Higgins S."/>
            <person name="Loffler F."/>
        </authorList>
    </citation>
    <scope>NUCLEOTIDE SEQUENCE</scope>
</reference>
<keyword evidence="1" id="KW-1133">Transmembrane helix</keyword>
<protein>
    <submittedName>
        <fullName evidence="2">Uncharacterized protein</fullName>
    </submittedName>
</protein>
<dbReference type="AlphaFoldDB" id="A0A644YGT4"/>